<dbReference type="InterPro" id="IPR027417">
    <property type="entry name" value="P-loop_NTPase"/>
</dbReference>
<evidence type="ECO:0000256" key="6">
    <source>
        <dbReference type="ARBA" id="ARBA00022989"/>
    </source>
</evidence>
<dbReference type="CDD" id="cd03250">
    <property type="entry name" value="ABCC_MRP_domain1"/>
    <property type="match status" value="1"/>
</dbReference>
<evidence type="ECO:0000313" key="11">
    <source>
        <dbReference type="RefSeq" id="XP_010793906.1"/>
    </source>
</evidence>
<keyword evidence="5" id="KW-0067">ATP-binding</keyword>
<dbReference type="Gene3D" id="3.40.50.300">
    <property type="entry name" value="P-loop containing nucleotide triphosphate hydrolases"/>
    <property type="match status" value="1"/>
</dbReference>
<keyword evidence="7" id="KW-0472">Membrane</keyword>
<dbReference type="InterPro" id="IPR050173">
    <property type="entry name" value="ABC_transporter_C-like"/>
</dbReference>
<dbReference type="AlphaFoldDB" id="A0A6I9Q4G3"/>
<dbReference type="FunFam" id="3.40.50.300:FF:000997">
    <property type="entry name" value="Multidrug resistance-associated protein 1"/>
    <property type="match status" value="1"/>
</dbReference>
<dbReference type="Pfam" id="PF00005">
    <property type="entry name" value="ABC_tran"/>
    <property type="match status" value="1"/>
</dbReference>
<evidence type="ECO:0000256" key="4">
    <source>
        <dbReference type="ARBA" id="ARBA00022741"/>
    </source>
</evidence>
<keyword evidence="4" id="KW-0547">Nucleotide-binding</keyword>
<dbReference type="OrthoDB" id="8921878at2759"/>
<protein>
    <submittedName>
        <fullName evidence="11">Canalicular multispecific organic anion transporter 2-like</fullName>
    </submittedName>
</protein>
<name>A0A6I9Q4G3_9TELE</name>
<dbReference type="Proteomes" id="UP000504611">
    <property type="component" value="Unplaced"/>
</dbReference>
<feature type="compositionally biased region" description="Basic residues" evidence="8">
    <location>
        <begin position="238"/>
        <end position="248"/>
    </location>
</feature>
<evidence type="ECO:0000256" key="3">
    <source>
        <dbReference type="ARBA" id="ARBA00022692"/>
    </source>
</evidence>
<keyword evidence="10" id="KW-1185">Reference proteome</keyword>
<dbReference type="PROSITE" id="PS00211">
    <property type="entry name" value="ABC_TRANSPORTER_1"/>
    <property type="match status" value="1"/>
</dbReference>
<keyword evidence="2" id="KW-0813">Transport</keyword>
<gene>
    <name evidence="11" type="primary">LOC104966417</name>
</gene>
<comment type="subcellular location">
    <subcellularLocation>
        <location evidence="1">Membrane</location>
        <topology evidence="1">Multi-pass membrane protein</topology>
    </subcellularLocation>
</comment>
<evidence type="ECO:0000256" key="8">
    <source>
        <dbReference type="SAM" id="MobiDB-lite"/>
    </source>
</evidence>
<dbReference type="KEGG" id="ncc:104966417"/>
<dbReference type="PANTHER" id="PTHR24223:SF405">
    <property type="entry name" value="ATP-BINDING CASSETTE SUB-FAMILY C MEMBER 3"/>
    <property type="match status" value="1"/>
</dbReference>
<dbReference type="GO" id="GO:0016020">
    <property type="term" value="C:membrane"/>
    <property type="evidence" value="ECO:0007669"/>
    <property type="project" value="UniProtKB-SubCell"/>
</dbReference>
<evidence type="ECO:0000256" key="1">
    <source>
        <dbReference type="ARBA" id="ARBA00004141"/>
    </source>
</evidence>
<dbReference type="InterPro" id="IPR003439">
    <property type="entry name" value="ABC_transporter-like_ATP-bd"/>
</dbReference>
<evidence type="ECO:0000256" key="2">
    <source>
        <dbReference type="ARBA" id="ARBA00022448"/>
    </source>
</evidence>
<dbReference type="GO" id="GO:0016887">
    <property type="term" value="F:ATP hydrolysis activity"/>
    <property type="evidence" value="ECO:0007669"/>
    <property type="project" value="InterPro"/>
</dbReference>
<reference evidence="11" key="1">
    <citation type="submission" date="2025-08" db="UniProtKB">
        <authorList>
            <consortium name="RefSeq"/>
        </authorList>
    </citation>
    <scope>IDENTIFICATION</scope>
    <source>
        <tissue evidence="11">Muscle</tissue>
    </source>
</reference>
<evidence type="ECO:0000313" key="10">
    <source>
        <dbReference type="Proteomes" id="UP000504611"/>
    </source>
</evidence>
<dbReference type="InterPro" id="IPR017871">
    <property type="entry name" value="ABC_transporter-like_CS"/>
</dbReference>
<dbReference type="RefSeq" id="XP_010793906.1">
    <property type="nucleotide sequence ID" value="XM_010795604.1"/>
</dbReference>
<keyword evidence="3" id="KW-0812">Transmembrane</keyword>
<sequence length="333" mass="37114">LPVCGLSSPQGSVAYVPQQAWIQNATLRDNILFGKDYNEQKYRCVLEACALTPDLEVLPGGDMTEIGEKGINLSGGQRQRVSLARAVYSDTDIYLLDDPLSAVDAHVAKHIFDNLIGPEGCLKGKTRILVTHGISFLPQVDNIIVIVDGRVSEMGSYQELLKQNGAFAEFLRNYSMEDFVEEEEPAEEIIQDEELFPDDALSNHADMVDNEPVVNETKRNFIRQISIISADGENPRGRSVRRHNCSQKKHGEQQEKKKPNELQKLIHAETAETGRYLSDLLHPYTPSRSLRSSDTGLHSIPRSRLRTVGDRAFSAAAPTLWNALPPWTSSNPH</sequence>
<dbReference type="GO" id="GO:0042626">
    <property type="term" value="F:ATPase-coupled transmembrane transporter activity"/>
    <property type="evidence" value="ECO:0007669"/>
    <property type="project" value="TreeGrafter"/>
</dbReference>
<feature type="compositionally biased region" description="Basic and acidic residues" evidence="8">
    <location>
        <begin position="249"/>
        <end position="261"/>
    </location>
</feature>
<evidence type="ECO:0000256" key="7">
    <source>
        <dbReference type="ARBA" id="ARBA00023136"/>
    </source>
</evidence>
<feature type="non-terminal residue" evidence="11">
    <location>
        <position position="1"/>
    </location>
</feature>
<dbReference type="GO" id="GO:0005524">
    <property type="term" value="F:ATP binding"/>
    <property type="evidence" value="ECO:0007669"/>
    <property type="project" value="UniProtKB-KW"/>
</dbReference>
<proteinExistence type="predicted"/>
<dbReference type="PROSITE" id="PS50893">
    <property type="entry name" value="ABC_TRANSPORTER_2"/>
    <property type="match status" value="1"/>
</dbReference>
<dbReference type="PANTHER" id="PTHR24223">
    <property type="entry name" value="ATP-BINDING CASSETTE SUB-FAMILY C"/>
    <property type="match status" value="1"/>
</dbReference>
<dbReference type="GeneID" id="104966417"/>
<dbReference type="SUPFAM" id="SSF52540">
    <property type="entry name" value="P-loop containing nucleoside triphosphate hydrolases"/>
    <property type="match status" value="1"/>
</dbReference>
<accession>A0A6I9Q4G3</accession>
<organism evidence="10 11">
    <name type="scientific">Notothenia coriiceps</name>
    <name type="common">black rockcod</name>
    <dbReference type="NCBI Taxonomy" id="8208"/>
    <lineage>
        <taxon>Eukaryota</taxon>
        <taxon>Metazoa</taxon>
        <taxon>Chordata</taxon>
        <taxon>Craniata</taxon>
        <taxon>Vertebrata</taxon>
        <taxon>Euteleostomi</taxon>
        <taxon>Actinopterygii</taxon>
        <taxon>Neopterygii</taxon>
        <taxon>Teleostei</taxon>
        <taxon>Neoteleostei</taxon>
        <taxon>Acanthomorphata</taxon>
        <taxon>Eupercaria</taxon>
        <taxon>Perciformes</taxon>
        <taxon>Notothenioidei</taxon>
        <taxon>Nototheniidae</taxon>
        <taxon>Notothenia</taxon>
    </lineage>
</organism>
<keyword evidence="6" id="KW-1133">Transmembrane helix</keyword>
<feature type="region of interest" description="Disordered" evidence="8">
    <location>
        <begin position="232"/>
        <end position="261"/>
    </location>
</feature>
<evidence type="ECO:0000259" key="9">
    <source>
        <dbReference type="PROSITE" id="PS50893"/>
    </source>
</evidence>
<evidence type="ECO:0000256" key="5">
    <source>
        <dbReference type="ARBA" id="ARBA00022840"/>
    </source>
</evidence>
<feature type="domain" description="ABC transporter" evidence="9">
    <location>
        <begin position="1"/>
        <end position="173"/>
    </location>
</feature>